<dbReference type="AlphaFoldDB" id="A0A1C4YGZ8"/>
<dbReference type="InterPro" id="IPR036291">
    <property type="entry name" value="NAD(P)-bd_dom_sf"/>
</dbReference>
<keyword evidence="2" id="KW-1185">Reference proteome</keyword>
<sequence>MTGGGYRPEQVGSGLGRSMCVELAWEGAKVVVSDLSLANAASDDASFIHGHTIPVDGGSPIR</sequence>
<gene>
    <name evidence="1" type="ORF">GA0070618_3977</name>
</gene>
<dbReference type="RefSeq" id="WP_088982964.1">
    <property type="nucleotide sequence ID" value="NZ_LT607413.1"/>
</dbReference>
<proteinExistence type="predicted"/>
<reference evidence="2" key="1">
    <citation type="submission" date="2016-06" db="EMBL/GenBank/DDBJ databases">
        <authorList>
            <person name="Varghese N."/>
            <person name="Submissions Spin"/>
        </authorList>
    </citation>
    <scope>NUCLEOTIDE SEQUENCE [LARGE SCALE GENOMIC DNA]</scope>
    <source>
        <strain evidence="2">DSM 43816</strain>
    </source>
</reference>
<name>A0A1C4YGZ8_MICEC</name>
<evidence type="ECO:0000313" key="2">
    <source>
        <dbReference type="Proteomes" id="UP000198253"/>
    </source>
</evidence>
<dbReference type="InParanoid" id="A0A1C4YGZ8"/>
<evidence type="ECO:0000313" key="1">
    <source>
        <dbReference type="EMBL" id="SCF19978.1"/>
    </source>
</evidence>
<dbReference type="EMBL" id="LT607413">
    <property type="protein sequence ID" value="SCF19978.1"/>
    <property type="molecule type" value="Genomic_DNA"/>
</dbReference>
<dbReference type="SUPFAM" id="SSF51735">
    <property type="entry name" value="NAD(P)-binding Rossmann-fold domains"/>
    <property type="match status" value="1"/>
</dbReference>
<accession>A0A1C4YGZ8</accession>
<organism evidence="1 2">
    <name type="scientific">Micromonospora echinospora</name>
    <name type="common">Micromonospora purpurea</name>
    <dbReference type="NCBI Taxonomy" id="1877"/>
    <lineage>
        <taxon>Bacteria</taxon>
        <taxon>Bacillati</taxon>
        <taxon>Actinomycetota</taxon>
        <taxon>Actinomycetes</taxon>
        <taxon>Micromonosporales</taxon>
        <taxon>Micromonosporaceae</taxon>
        <taxon>Micromonospora</taxon>
    </lineage>
</organism>
<protein>
    <submittedName>
        <fullName evidence="1">Uncharacterized protein</fullName>
    </submittedName>
</protein>
<dbReference type="Proteomes" id="UP000198253">
    <property type="component" value="Chromosome I"/>
</dbReference>